<comment type="caution">
    <text evidence="3">The sequence shown here is derived from an EMBL/GenBank/DDBJ whole genome shotgun (WGS) entry which is preliminary data.</text>
</comment>
<keyword evidence="4" id="KW-1185">Reference proteome</keyword>
<dbReference type="PANTHER" id="PTHR47505">
    <property type="entry name" value="DNA UTILIZATION PROTEIN YHGH"/>
    <property type="match status" value="1"/>
</dbReference>
<dbReference type="Proteomes" id="UP001589654">
    <property type="component" value="Unassembled WGS sequence"/>
</dbReference>
<dbReference type="PANTHER" id="PTHR47505:SF1">
    <property type="entry name" value="DNA UTILIZATION PROTEIN YHGH"/>
    <property type="match status" value="1"/>
</dbReference>
<feature type="domain" description="Phosphoribosyltransferase" evidence="2">
    <location>
        <begin position="133"/>
        <end position="226"/>
    </location>
</feature>
<evidence type="ECO:0000313" key="3">
    <source>
        <dbReference type="EMBL" id="MFB9212747.1"/>
    </source>
</evidence>
<accession>A0ABV5J7E6</accession>
<sequence length="228" mass="25879">MRFPILTDFLALVFPRTCSLCQRSLFDFENQLCRICAARLPVTKYYLRPYQNDLSQKLKGLSDIQRVISFLRFTKQGTSQKLLHQLKYKGKAELGNELGRLFAYQLADCEFNWDMIVPVPLHPIKLKRRGYNQSLRFADGLGEILDLPVQECLKRVKFTSTQTKKSRMDRIINVEGVFAPINEQEIQGKYILLVDDVMTTGATLSACANVLLAEGAEKVDLAVIAAGK</sequence>
<protein>
    <submittedName>
        <fullName evidence="3">ComF family protein</fullName>
    </submittedName>
</protein>
<organism evidence="3 4">
    <name type="scientific">Echinicola jeungdonensis</name>
    <dbReference type="NCBI Taxonomy" id="709343"/>
    <lineage>
        <taxon>Bacteria</taxon>
        <taxon>Pseudomonadati</taxon>
        <taxon>Bacteroidota</taxon>
        <taxon>Cytophagia</taxon>
        <taxon>Cytophagales</taxon>
        <taxon>Cyclobacteriaceae</taxon>
        <taxon>Echinicola</taxon>
    </lineage>
</organism>
<proteinExistence type="inferred from homology"/>
<dbReference type="CDD" id="cd06223">
    <property type="entry name" value="PRTases_typeI"/>
    <property type="match status" value="1"/>
</dbReference>
<gene>
    <name evidence="3" type="ORF">ACFFUR_13105</name>
</gene>
<name>A0ABV5J7E6_9BACT</name>
<evidence type="ECO:0000259" key="2">
    <source>
        <dbReference type="Pfam" id="PF00156"/>
    </source>
</evidence>
<dbReference type="InterPro" id="IPR029057">
    <property type="entry name" value="PRTase-like"/>
</dbReference>
<evidence type="ECO:0000256" key="1">
    <source>
        <dbReference type="ARBA" id="ARBA00008007"/>
    </source>
</evidence>
<comment type="similarity">
    <text evidence="1">Belongs to the ComF/GntX family.</text>
</comment>
<evidence type="ECO:0000313" key="4">
    <source>
        <dbReference type="Proteomes" id="UP001589654"/>
    </source>
</evidence>
<dbReference type="EMBL" id="JBHMEW010000063">
    <property type="protein sequence ID" value="MFB9212747.1"/>
    <property type="molecule type" value="Genomic_DNA"/>
</dbReference>
<dbReference type="InterPro" id="IPR051910">
    <property type="entry name" value="ComF/GntX_DNA_util-trans"/>
</dbReference>
<dbReference type="Gene3D" id="3.40.50.2020">
    <property type="match status" value="1"/>
</dbReference>
<dbReference type="SUPFAM" id="SSF53271">
    <property type="entry name" value="PRTase-like"/>
    <property type="match status" value="1"/>
</dbReference>
<dbReference type="RefSeq" id="WP_290247478.1">
    <property type="nucleotide sequence ID" value="NZ_JAUFQT010000001.1"/>
</dbReference>
<dbReference type="InterPro" id="IPR000836">
    <property type="entry name" value="PRTase_dom"/>
</dbReference>
<reference evidence="3 4" key="1">
    <citation type="submission" date="2024-09" db="EMBL/GenBank/DDBJ databases">
        <authorList>
            <person name="Sun Q."/>
            <person name="Mori K."/>
        </authorList>
    </citation>
    <scope>NUCLEOTIDE SEQUENCE [LARGE SCALE GENOMIC DNA]</scope>
    <source>
        <strain evidence="3 4">CECT 7682</strain>
    </source>
</reference>
<dbReference type="Pfam" id="PF00156">
    <property type="entry name" value="Pribosyltran"/>
    <property type="match status" value="1"/>
</dbReference>